<sequence>MGFELILTLLILVGAVVLFATERLPVDVVAMLVLASVMVFGLVTPAEALTGFSSQATVTVAAMFVLSAGLQQTGALRPIGRLLARIRQPWLLTLLVMVMLGGMSAFINNTAALAVFLPIVLAVAAANKFSASKVLIPMSYAAQMGGVCTLIGTSTNLLVHAIARDMGYDGFTMFEFAGLGLICMAVGIAYIMLVGRWILPEHRGEELTATYELGKYITELRVLPESPLIGRSVAEAKLGEKHGIYVLELLRGEEKSWSPRAQKLEVDDVLLVRGDWSKITDLKDRLKLDFEPEFDLRDEQFVDDDQVLAEVMVSPGSRLIGHTLAELEFNWHYNATVLAISRRGQVLREKLKDVRLTIGDILLMIAPEEEMPSLRRNTNIVVMSEREEDPGSKRKGWMAIGVMAAVVAVAGLGLLPIVASAILGCLALVLLRCLDTEEVYEAIDWKVIILLAGILPLGIAMQNTGAASLIAEGTLRAVGSLGPHVVLGMLYFITLVLTSMMSNNAAAVLLAPIAISTAVGMGLDPKPFLVAVTFAASTAFATPVGYQTNTMVYSVGGYRFMDFVKVGTPLNIILLFLTVWLIPRFFPF</sequence>
<proteinExistence type="predicted"/>
<feature type="transmembrane region" description="Helical" evidence="7">
    <location>
        <begin position="174"/>
        <end position="193"/>
    </location>
</feature>
<dbReference type="PANTHER" id="PTHR43652:SF2">
    <property type="entry name" value="BASIC AMINO ACID ANTIPORTER YFCC-RELATED"/>
    <property type="match status" value="1"/>
</dbReference>
<keyword evidence="3 7" id="KW-0812">Transmembrane</keyword>
<dbReference type="GO" id="GO:0008324">
    <property type="term" value="F:monoatomic cation transmembrane transporter activity"/>
    <property type="evidence" value="ECO:0007669"/>
    <property type="project" value="InterPro"/>
</dbReference>
<protein>
    <submittedName>
        <fullName evidence="9">Sodium-coupled transporter</fullName>
    </submittedName>
</protein>
<evidence type="ECO:0000256" key="3">
    <source>
        <dbReference type="ARBA" id="ARBA00022692"/>
    </source>
</evidence>
<dbReference type="InterPro" id="IPR031312">
    <property type="entry name" value="Na/sul_symport_CS"/>
</dbReference>
<evidence type="ECO:0000256" key="7">
    <source>
        <dbReference type="SAM" id="Phobius"/>
    </source>
</evidence>
<feature type="domain" description="RCK C-terminal" evidence="8">
    <location>
        <begin position="205"/>
        <end position="288"/>
    </location>
</feature>
<feature type="transmembrane region" description="Helical" evidence="7">
    <location>
        <begin position="52"/>
        <end position="70"/>
    </location>
</feature>
<dbReference type="InterPro" id="IPR006037">
    <property type="entry name" value="RCK_C"/>
</dbReference>
<keyword evidence="10" id="KW-1185">Reference proteome</keyword>
<evidence type="ECO:0000313" key="10">
    <source>
        <dbReference type="Proteomes" id="UP000321248"/>
    </source>
</evidence>
<feature type="transmembrane region" description="Helical" evidence="7">
    <location>
        <begin position="90"/>
        <end position="107"/>
    </location>
</feature>
<evidence type="ECO:0000259" key="8">
    <source>
        <dbReference type="PROSITE" id="PS51202"/>
    </source>
</evidence>
<dbReference type="RefSeq" id="WP_147890756.1">
    <property type="nucleotide sequence ID" value="NZ_VRTS01000002.1"/>
</dbReference>
<comment type="caution">
    <text evidence="9">The sequence shown here is derived from an EMBL/GenBank/DDBJ whole genome shotgun (WGS) entry which is preliminary data.</text>
</comment>
<dbReference type="GO" id="GO:0006813">
    <property type="term" value="P:potassium ion transport"/>
    <property type="evidence" value="ECO:0007669"/>
    <property type="project" value="InterPro"/>
</dbReference>
<feature type="domain" description="RCK C-terminal" evidence="8">
    <location>
        <begin position="296"/>
        <end position="380"/>
    </location>
</feature>
<name>A0A5C8KTX9_9GAMM</name>
<evidence type="ECO:0000313" key="9">
    <source>
        <dbReference type="EMBL" id="TXK64836.1"/>
    </source>
</evidence>
<dbReference type="Pfam" id="PF02080">
    <property type="entry name" value="TrkA_C"/>
    <property type="match status" value="2"/>
</dbReference>
<dbReference type="GO" id="GO:0005886">
    <property type="term" value="C:plasma membrane"/>
    <property type="evidence" value="ECO:0007669"/>
    <property type="project" value="TreeGrafter"/>
</dbReference>
<reference evidence="9 10" key="1">
    <citation type="submission" date="2019-08" db="EMBL/GenBank/DDBJ databases">
        <authorList>
            <person name="Karlyshev A.V."/>
        </authorList>
    </citation>
    <scope>NUCLEOTIDE SEQUENCE [LARGE SCALE GENOMIC DNA]</scope>
    <source>
        <strain evidence="9 10">Alg18-2.2</strain>
    </source>
</reference>
<dbReference type="PANTHER" id="PTHR43652">
    <property type="entry name" value="BASIC AMINO ACID ANTIPORTER YFCC-RELATED"/>
    <property type="match status" value="1"/>
</dbReference>
<dbReference type="Proteomes" id="UP000321248">
    <property type="component" value="Unassembled WGS sequence"/>
</dbReference>
<dbReference type="InterPro" id="IPR036721">
    <property type="entry name" value="RCK_C_sf"/>
</dbReference>
<dbReference type="PROSITE" id="PS01271">
    <property type="entry name" value="NA_SULFATE"/>
    <property type="match status" value="1"/>
</dbReference>
<keyword evidence="5 7" id="KW-1133">Transmembrane helix</keyword>
<feature type="transmembrane region" description="Helical" evidence="7">
    <location>
        <begin position="443"/>
        <end position="461"/>
    </location>
</feature>
<feature type="transmembrane region" description="Helical" evidence="7">
    <location>
        <begin position="473"/>
        <end position="493"/>
    </location>
</feature>
<evidence type="ECO:0000256" key="2">
    <source>
        <dbReference type="ARBA" id="ARBA00022448"/>
    </source>
</evidence>
<feature type="transmembrane region" description="Helical" evidence="7">
    <location>
        <begin position="566"/>
        <end position="586"/>
    </location>
</feature>
<evidence type="ECO:0000256" key="4">
    <source>
        <dbReference type="ARBA" id="ARBA00022737"/>
    </source>
</evidence>
<dbReference type="Pfam" id="PF03600">
    <property type="entry name" value="CitMHS"/>
    <property type="match status" value="1"/>
</dbReference>
<keyword evidence="6 7" id="KW-0472">Membrane</keyword>
<evidence type="ECO:0000256" key="5">
    <source>
        <dbReference type="ARBA" id="ARBA00022989"/>
    </source>
</evidence>
<dbReference type="InterPro" id="IPR004680">
    <property type="entry name" value="Cit_transptr-like_dom"/>
</dbReference>
<feature type="transmembrane region" description="Helical" evidence="7">
    <location>
        <begin position="141"/>
        <end position="162"/>
    </location>
</feature>
<evidence type="ECO:0000256" key="1">
    <source>
        <dbReference type="ARBA" id="ARBA00004141"/>
    </source>
</evidence>
<dbReference type="PROSITE" id="PS51202">
    <property type="entry name" value="RCK_C"/>
    <property type="match status" value="2"/>
</dbReference>
<keyword evidence="2" id="KW-0813">Transport</keyword>
<feature type="transmembrane region" description="Helical" evidence="7">
    <location>
        <begin position="505"/>
        <end position="523"/>
    </location>
</feature>
<dbReference type="InterPro" id="IPR051679">
    <property type="entry name" value="DASS-Related_Transporters"/>
</dbReference>
<keyword evidence="4" id="KW-0677">Repeat</keyword>
<feature type="transmembrane region" description="Helical" evidence="7">
    <location>
        <begin position="402"/>
        <end position="431"/>
    </location>
</feature>
<gene>
    <name evidence="9" type="ORF">FU658_03050</name>
</gene>
<accession>A0A5C8KTX9</accession>
<dbReference type="SUPFAM" id="SSF116726">
    <property type="entry name" value="TrkA C-terminal domain-like"/>
    <property type="match status" value="2"/>
</dbReference>
<feature type="transmembrane region" description="Helical" evidence="7">
    <location>
        <begin position="6"/>
        <end position="21"/>
    </location>
</feature>
<dbReference type="Gene3D" id="3.30.70.1450">
    <property type="entry name" value="Regulator of K+ conductance, C-terminal domain"/>
    <property type="match status" value="2"/>
</dbReference>
<dbReference type="OrthoDB" id="9809303at2"/>
<comment type="subcellular location">
    <subcellularLocation>
        <location evidence="1">Membrane</location>
        <topology evidence="1">Multi-pass membrane protein</topology>
    </subcellularLocation>
</comment>
<evidence type="ECO:0000256" key="6">
    <source>
        <dbReference type="ARBA" id="ARBA00023136"/>
    </source>
</evidence>
<dbReference type="EMBL" id="VRTS01000002">
    <property type="protein sequence ID" value="TXK64836.1"/>
    <property type="molecule type" value="Genomic_DNA"/>
</dbReference>
<dbReference type="AlphaFoldDB" id="A0A5C8KTX9"/>
<feature type="transmembrane region" description="Helical" evidence="7">
    <location>
        <begin position="528"/>
        <end position="546"/>
    </location>
</feature>
<feature type="transmembrane region" description="Helical" evidence="7">
    <location>
        <begin position="28"/>
        <end position="46"/>
    </location>
</feature>
<organism evidence="9 10">
    <name type="scientific">Alkalisalibacterium limincola</name>
    <dbReference type="NCBI Taxonomy" id="2699169"/>
    <lineage>
        <taxon>Bacteria</taxon>
        <taxon>Pseudomonadati</taxon>
        <taxon>Pseudomonadota</taxon>
        <taxon>Gammaproteobacteria</taxon>
        <taxon>Lysobacterales</taxon>
        <taxon>Lysobacteraceae</taxon>
        <taxon>Alkalisalibacterium</taxon>
    </lineage>
</organism>